<comment type="caution">
    <text evidence="8">The sequence shown here is derived from an EMBL/GenBank/DDBJ whole genome shotgun (WGS) entry which is preliminary data.</text>
</comment>
<evidence type="ECO:0000259" key="7">
    <source>
        <dbReference type="Pfam" id="PF02036"/>
    </source>
</evidence>
<feature type="domain" description="SCP2" evidence="7">
    <location>
        <begin position="211"/>
        <end position="300"/>
    </location>
</feature>
<evidence type="ECO:0000256" key="6">
    <source>
        <dbReference type="SAM" id="Phobius"/>
    </source>
</evidence>
<evidence type="ECO:0000256" key="5">
    <source>
        <dbReference type="SAM" id="MobiDB-lite"/>
    </source>
</evidence>
<dbReference type="EMBL" id="QFQP01000030">
    <property type="protein sequence ID" value="PZR07548.1"/>
    <property type="molecule type" value="Genomic_DNA"/>
</dbReference>
<dbReference type="SUPFAM" id="SSF55718">
    <property type="entry name" value="SCP-like"/>
    <property type="match status" value="1"/>
</dbReference>
<reference evidence="8 9" key="1">
    <citation type="submission" date="2017-08" db="EMBL/GenBank/DDBJ databases">
        <title>Infants hospitalized years apart are colonized by the same room-sourced microbial strains.</title>
        <authorList>
            <person name="Brooks B."/>
            <person name="Olm M.R."/>
            <person name="Firek B.A."/>
            <person name="Baker R."/>
            <person name="Thomas B.C."/>
            <person name="Morowitz M.J."/>
            <person name="Banfield J.F."/>
        </authorList>
    </citation>
    <scope>NUCLEOTIDE SEQUENCE [LARGE SCALE GENOMIC DNA]</scope>
    <source>
        <strain evidence="8">S2_003_000_R2_14</strain>
    </source>
</reference>
<evidence type="ECO:0000256" key="2">
    <source>
        <dbReference type="ARBA" id="ARBA00022692"/>
    </source>
</evidence>
<dbReference type="Proteomes" id="UP000249061">
    <property type="component" value="Unassembled WGS sequence"/>
</dbReference>
<evidence type="ECO:0000256" key="4">
    <source>
        <dbReference type="ARBA" id="ARBA00023136"/>
    </source>
</evidence>
<proteinExistence type="predicted"/>
<evidence type="ECO:0000256" key="1">
    <source>
        <dbReference type="ARBA" id="ARBA00004141"/>
    </source>
</evidence>
<feature type="compositionally biased region" description="Basic residues" evidence="5">
    <location>
        <begin position="180"/>
        <end position="191"/>
    </location>
</feature>
<feature type="transmembrane region" description="Helical" evidence="6">
    <location>
        <begin position="101"/>
        <end position="122"/>
    </location>
</feature>
<comment type="subcellular location">
    <subcellularLocation>
        <location evidence="1">Membrane</location>
        <topology evidence="1">Multi-pass membrane protein</topology>
    </subcellularLocation>
</comment>
<organism evidence="8 9">
    <name type="scientific">Archangium gephyra</name>
    <dbReference type="NCBI Taxonomy" id="48"/>
    <lineage>
        <taxon>Bacteria</taxon>
        <taxon>Pseudomonadati</taxon>
        <taxon>Myxococcota</taxon>
        <taxon>Myxococcia</taxon>
        <taxon>Myxococcales</taxon>
        <taxon>Cystobacterineae</taxon>
        <taxon>Archangiaceae</taxon>
        <taxon>Archangium</taxon>
    </lineage>
</organism>
<protein>
    <recommendedName>
        <fullName evidence="7">SCP2 domain-containing protein</fullName>
    </recommendedName>
</protein>
<evidence type="ECO:0000313" key="8">
    <source>
        <dbReference type="EMBL" id="PZR07548.1"/>
    </source>
</evidence>
<dbReference type="InterPro" id="IPR036527">
    <property type="entry name" value="SCP2_sterol-bd_dom_sf"/>
</dbReference>
<keyword evidence="3 6" id="KW-1133">Transmembrane helix</keyword>
<evidence type="ECO:0000256" key="3">
    <source>
        <dbReference type="ARBA" id="ARBA00022989"/>
    </source>
</evidence>
<dbReference type="InterPro" id="IPR003033">
    <property type="entry name" value="SCP2_sterol-bd_dom"/>
</dbReference>
<name>A0A2W5UF46_9BACT</name>
<feature type="region of interest" description="Disordered" evidence="5">
    <location>
        <begin position="166"/>
        <end position="191"/>
    </location>
</feature>
<keyword evidence="4 6" id="KW-0472">Membrane</keyword>
<accession>A0A2W5UF46</accession>
<gene>
    <name evidence="8" type="ORF">DI536_27130</name>
</gene>
<dbReference type="Pfam" id="PF05128">
    <property type="entry name" value="DUF697"/>
    <property type="match status" value="1"/>
</dbReference>
<keyword evidence="2 6" id="KW-0812">Transmembrane</keyword>
<dbReference type="Pfam" id="PF02036">
    <property type="entry name" value="SCP2"/>
    <property type="match status" value="1"/>
</dbReference>
<dbReference type="Gene3D" id="3.30.1050.10">
    <property type="entry name" value="SCP2 sterol-binding domain"/>
    <property type="match status" value="1"/>
</dbReference>
<dbReference type="GO" id="GO:0016020">
    <property type="term" value="C:membrane"/>
    <property type="evidence" value="ECO:0007669"/>
    <property type="project" value="UniProtKB-SubCell"/>
</dbReference>
<dbReference type="AlphaFoldDB" id="A0A2W5UF46"/>
<sequence>MSWLDTLEDIRKKDFSKVPAAKRDDAARDVVNMASYACAVISVSPVPFSDAVLMLPVQSAMVVTVGHVYGRKVTEADAKSLIVELATTAGLGMLARQGIKAILPVFGALLTVPAAFAMNWGIGRVAMEYFRNPNMTSDSLKKVYESAKEEGASLFSMERFNMFRKSAQAPVEPKPPAKSAPKKKTAAAKKKPKTAIEKLIEGDFTKRLSRHKDVRDAFDGVIHLDITGAGGGRWTADLTRPSEWISKGHEGKPKLIIRASAKNFTALVKGDKNAQLAVMNGELELEPMNLDLAMKLGPLFG</sequence>
<dbReference type="InterPro" id="IPR021147">
    <property type="entry name" value="DUF697"/>
</dbReference>
<evidence type="ECO:0000313" key="9">
    <source>
        <dbReference type="Proteomes" id="UP000249061"/>
    </source>
</evidence>